<organism evidence="3 4">
    <name type="scientific">Australozyma saopauloensis</name>
    <dbReference type="NCBI Taxonomy" id="291208"/>
    <lineage>
        <taxon>Eukaryota</taxon>
        <taxon>Fungi</taxon>
        <taxon>Dikarya</taxon>
        <taxon>Ascomycota</taxon>
        <taxon>Saccharomycotina</taxon>
        <taxon>Pichiomycetes</taxon>
        <taxon>Metschnikowiaceae</taxon>
        <taxon>Australozyma</taxon>
    </lineage>
</organism>
<dbReference type="KEGG" id="asau:88171457"/>
<evidence type="ECO:0008006" key="5">
    <source>
        <dbReference type="Google" id="ProtNLM"/>
    </source>
</evidence>
<evidence type="ECO:0000256" key="2">
    <source>
        <dbReference type="SAM" id="MobiDB-lite"/>
    </source>
</evidence>
<dbReference type="Gene3D" id="3.40.50.1910">
    <property type="match status" value="1"/>
</dbReference>
<name>A0AAX4H3P5_9ASCO</name>
<feature type="compositionally biased region" description="Polar residues" evidence="2">
    <location>
        <begin position="705"/>
        <end position="722"/>
    </location>
</feature>
<dbReference type="Gene3D" id="1.25.40.60">
    <property type="match status" value="1"/>
</dbReference>
<keyword evidence="4" id="KW-1185">Reference proteome</keyword>
<dbReference type="SUPFAM" id="SSF56815">
    <property type="entry name" value="Sec1/munc18-like (SM) proteins"/>
    <property type="match status" value="1"/>
</dbReference>
<dbReference type="InterPro" id="IPR027482">
    <property type="entry name" value="Sec1-like_dom2"/>
</dbReference>
<dbReference type="InterPro" id="IPR043154">
    <property type="entry name" value="Sec-1-like_dom1"/>
</dbReference>
<evidence type="ECO:0000313" key="3">
    <source>
        <dbReference type="EMBL" id="WPK23161.1"/>
    </source>
</evidence>
<protein>
    <recommendedName>
        <fullName evidence="5">Sec1-like protein</fullName>
    </recommendedName>
</protein>
<sequence>MSANSDPGSLYLLQQTYLLLKIRLVCEPGQLYALVLDRKTEAALLLVTKKDALLRIVTTVEVIDDKRRLLPFLHAIYFVEPLVFNFNCILADVHTNRYKDGTGLLLPFLQWDEEANRFFRSGRFLENQDVARYFQGGINYVHGSMVPVESRVFLADKVTPNSMPIYYNENCGETVLYQIRKTARAIVNAVIVADEYPLIRFYSLPEATHQAARLPELIADEVQRQLDDYARANNDYPPASVAEKPRAVLVICDRTIDLFAPLLHEFSYQAMAMDIVENLERNGVYEYSAESEAGEEQKLESRLDSEEDETWVALRHTHIIEASELVVMKINELIKNNPMMIDRTKAKTSSDLMYVVAHLQGFDSERRQVTLHKSLIDECLSLNASRKLAEFAADFEQNCTAKGISFEGVKNKHLHEDLIVLLARDDLTVNDKIRLVLIYGLYRGGLAESDFVKLAKFIGVSNNQIVSLVLRCFTNLHKLNFPIVKKSAKDKPITHHNFHVINNEGTYNTSRFIPGVKTVLQSAVRHELDEEWFPYFRDKPLEGELPVKTSRPGLELTGSLRNVRIKASWAPTGAKNNGKSISRNKQRVFCYVAGGITYSEIRLVYELSTAMNKDFYIGSEFILKPRDFLIGLQNIDDVKNLENLQLPVWHEMNMSLSRAPDHLIQAQPPAQPNVSGQVRSSTSSQQTPPGQNGQSVSSPVKKAPTQASVPQNYQKRVNQYATDLTAEPAKEKKTSRLKRLFK</sequence>
<feature type="region of interest" description="Disordered" evidence="2">
    <location>
        <begin position="666"/>
        <end position="742"/>
    </location>
</feature>
<dbReference type="InterPro" id="IPR036045">
    <property type="entry name" value="Sec1-like_sf"/>
</dbReference>
<dbReference type="AlphaFoldDB" id="A0AAX4H3P5"/>
<gene>
    <name evidence="3" type="ORF">PUMCH_000388</name>
</gene>
<dbReference type="Gene3D" id="3.90.830.10">
    <property type="entry name" value="Syntaxin Binding Protein 1, Chain A, domain 2"/>
    <property type="match status" value="1"/>
</dbReference>
<accession>A0AAX4H3P5</accession>
<feature type="compositionally biased region" description="Low complexity" evidence="2">
    <location>
        <begin position="674"/>
        <end position="691"/>
    </location>
</feature>
<dbReference type="Proteomes" id="UP001338582">
    <property type="component" value="Chromosome 1"/>
</dbReference>
<evidence type="ECO:0000313" key="4">
    <source>
        <dbReference type="Proteomes" id="UP001338582"/>
    </source>
</evidence>
<comment type="similarity">
    <text evidence="1">Belongs to the STXBP/unc-18/SEC1 family.</text>
</comment>
<dbReference type="EMBL" id="CP138894">
    <property type="protein sequence ID" value="WPK23161.1"/>
    <property type="molecule type" value="Genomic_DNA"/>
</dbReference>
<dbReference type="GeneID" id="88171457"/>
<dbReference type="Gene3D" id="3.40.50.2060">
    <property type="match status" value="1"/>
</dbReference>
<proteinExistence type="inferred from homology"/>
<dbReference type="InterPro" id="IPR043127">
    <property type="entry name" value="Sec-1-like_dom3a"/>
</dbReference>
<evidence type="ECO:0000256" key="1">
    <source>
        <dbReference type="ARBA" id="ARBA00009884"/>
    </source>
</evidence>
<reference evidence="3 4" key="1">
    <citation type="submission" date="2023-10" db="EMBL/GenBank/DDBJ databases">
        <title>Draft Genome Sequence of Candida saopaulonensis from a very Premature Infant with Sepsis.</title>
        <authorList>
            <person name="Ning Y."/>
            <person name="Dai R."/>
            <person name="Xiao M."/>
            <person name="Xu Y."/>
            <person name="Yan Q."/>
            <person name="Zhang L."/>
        </authorList>
    </citation>
    <scope>NUCLEOTIDE SEQUENCE [LARGE SCALE GENOMIC DNA]</scope>
    <source>
        <strain evidence="3 4">19XY460</strain>
    </source>
</reference>
<dbReference type="RefSeq" id="XP_062875548.1">
    <property type="nucleotide sequence ID" value="XM_063019478.1"/>
</dbReference>
<dbReference type="PIRSF" id="PIRSF005715">
    <property type="entry name" value="VPS45_Sec1"/>
    <property type="match status" value="1"/>
</dbReference>
<dbReference type="GO" id="GO:0016192">
    <property type="term" value="P:vesicle-mediated transport"/>
    <property type="evidence" value="ECO:0007669"/>
    <property type="project" value="InterPro"/>
</dbReference>
<dbReference type="Pfam" id="PF00995">
    <property type="entry name" value="Sec1"/>
    <property type="match status" value="1"/>
</dbReference>
<dbReference type="InterPro" id="IPR001619">
    <property type="entry name" value="Sec1-like"/>
</dbReference>
<dbReference type="PANTHER" id="PTHR11679">
    <property type="entry name" value="VESICLE PROTEIN SORTING-ASSOCIATED"/>
    <property type="match status" value="1"/>
</dbReference>